<dbReference type="AlphaFoldDB" id="V9XPX5"/>
<feature type="domain" description="Aminoglycoside phosphotransferase" evidence="2">
    <location>
        <begin position="11"/>
        <end position="225"/>
    </location>
</feature>
<dbReference type="GO" id="GO:0016740">
    <property type="term" value="F:transferase activity"/>
    <property type="evidence" value="ECO:0007669"/>
    <property type="project" value="UniProtKB-KW"/>
</dbReference>
<dbReference type="Gene3D" id="3.90.1200.10">
    <property type="match status" value="1"/>
</dbReference>
<dbReference type="InterPro" id="IPR002575">
    <property type="entry name" value="Aminoglycoside_PTrfase"/>
</dbReference>
<feature type="coiled-coil region" evidence="1">
    <location>
        <begin position="127"/>
        <end position="165"/>
    </location>
</feature>
<keyword evidence="3" id="KW-0614">Plasmid</keyword>
<dbReference type="SUPFAM" id="SSF56112">
    <property type="entry name" value="Protein kinase-like (PK-like)"/>
    <property type="match status" value="1"/>
</dbReference>
<organism evidence="3 4">
    <name type="scientific">Rhodococcus pyridinivorans SB3094</name>
    <dbReference type="NCBI Taxonomy" id="1435356"/>
    <lineage>
        <taxon>Bacteria</taxon>
        <taxon>Bacillati</taxon>
        <taxon>Actinomycetota</taxon>
        <taxon>Actinomycetes</taxon>
        <taxon>Mycobacteriales</taxon>
        <taxon>Nocardiaceae</taxon>
        <taxon>Rhodococcus</taxon>
    </lineage>
</organism>
<evidence type="ECO:0000259" key="2">
    <source>
        <dbReference type="Pfam" id="PF01636"/>
    </source>
</evidence>
<geneLocation type="plasmid" evidence="4">
    <name>1</name>
</geneLocation>
<name>V9XPX5_9NOCA</name>
<proteinExistence type="predicted"/>
<protein>
    <submittedName>
        <fullName evidence="3">Aminoglycoside phosphotransferase</fullName>
    </submittedName>
</protein>
<sequence length="284" mass="31170">MEGAVYAIGRNRIAKIWFDESEASLQRLRRFYNALAATSFRFEIPRIHEIHRVEGRCVTIEQRLAGTSLADLVETGHVGLDDARSTLVDALAELAGNGALPAARTLPVMDESAPLYEGSEDFSNALADVAERRLARFRRTLDSAVEELDKKVVALRARLHEVDSRRRSVIHGDLIPGNILIGEARTPTAVLDWGFFTTEGDPAFDGAVAASLFDMYGDGALNTELDLYAQLEDRLGYERETLLVYRAAYSLITANAYDAGGNDGHFAWCVGALNRPDVVDALLA</sequence>
<evidence type="ECO:0000313" key="3">
    <source>
        <dbReference type="EMBL" id="AHD24060.1"/>
    </source>
</evidence>
<dbReference type="eggNOG" id="COG3173">
    <property type="taxonomic scope" value="Bacteria"/>
</dbReference>
<gene>
    <name evidence="3" type="ORF">Y013_25265</name>
</gene>
<dbReference type="EMBL" id="CP006997">
    <property type="protein sequence ID" value="AHD24060.1"/>
    <property type="molecule type" value="Genomic_DNA"/>
</dbReference>
<keyword evidence="3" id="KW-0808">Transferase</keyword>
<dbReference type="PATRIC" id="fig|1435356.3.peg.5094"/>
<dbReference type="Pfam" id="PF01636">
    <property type="entry name" value="APH"/>
    <property type="match status" value="1"/>
</dbReference>
<dbReference type="Proteomes" id="UP000018781">
    <property type="component" value="Plasmid unnamed"/>
</dbReference>
<reference evidence="3 4" key="1">
    <citation type="journal article" date="2014" name="Genome Announc.">
        <title>Complete Genome of Rhodococcus pyridinivorans SB3094, a Methyl-Ethyl-Ketone-Degrading Bacterium Used for Bioaugmentation.</title>
        <authorList>
            <person name="Dueholm M.S."/>
            <person name="Albertsen M."/>
            <person name="D'Imperio S."/>
            <person name="Tale V.P."/>
            <person name="Lewis D."/>
            <person name="Nielsen P.H."/>
            <person name="Nielsen J.L."/>
        </authorList>
    </citation>
    <scope>NUCLEOTIDE SEQUENCE [LARGE SCALE GENOMIC DNA]</scope>
    <source>
        <strain evidence="4">SB3094</strain>
        <plasmid evidence="4">1</plasmid>
    </source>
</reference>
<dbReference type="HOGENOM" id="CLU_979621_0_0_11"/>
<evidence type="ECO:0000313" key="4">
    <source>
        <dbReference type="Proteomes" id="UP000018781"/>
    </source>
</evidence>
<evidence type="ECO:0000256" key="1">
    <source>
        <dbReference type="SAM" id="Coils"/>
    </source>
</evidence>
<dbReference type="KEGG" id="rpy:Y013_25265"/>
<keyword evidence="1" id="KW-0175">Coiled coil</keyword>
<dbReference type="InterPro" id="IPR011009">
    <property type="entry name" value="Kinase-like_dom_sf"/>
</dbReference>
<accession>V9XPX5</accession>